<gene>
    <name evidence="2" type="ORF">KGD84_13470</name>
</gene>
<evidence type="ECO:0000259" key="1">
    <source>
        <dbReference type="Pfam" id="PF00144"/>
    </source>
</evidence>
<dbReference type="RefSeq" id="WP_220560685.1">
    <property type="nucleotide sequence ID" value="NZ_CP074133.1"/>
</dbReference>
<dbReference type="InterPro" id="IPR012338">
    <property type="entry name" value="Beta-lactam/transpept-like"/>
</dbReference>
<keyword evidence="3" id="KW-1185">Reference proteome</keyword>
<dbReference type="EMBL" id="CP074133">
    <property type="protein sequence ID" value="QUX25175.1"/>
    <property type="molecule type" value="Genomic_DNA"/>
</dbReference>
<sequence>MPDEPTPLDPGHWAARLSDLAGRHGVPGAQLGILRLSPDGGQETAAVAHGVLDTDTGHPVTPRSAFQIGSVSKVWTATVVMGLVEEGLLALDTPVAEVLPELVPSAGATTAGVTVRHLLTHTSGIDGDLFTDTGRGDDAIERYVAPLADALRVHPLGATFSYCNSGFVLLGRIIERLTGQVWDEAMRDRLFAPLGLERTGTLPEHALLNDPATGHVEGLPDPVRTTQWGLPRAIGPAGGVTADVGDVLAFAALHLRGGTTADGTRLLSRDTVRAMAEPQVGLPDPYTLGDSWGLGWIRYDWDGHRAIGHDGNTIGQSAFLRLLPGEGLAVALLTNGGRTRDLYQDLYREVFEALAGVRVPGALEPPADPPHHDVTPHLGVYEGAAGRLEVLAGADGPVLRSTALGPLAELRPDPVQEHPMAAVAPGVYATRPEDAVTWSPVTFYRLETGQEYAHRNGRALPRVDSPAV</sequence>
<name>A0ABX8BSF7_9ACTN</name>
<evidence type="ECO:0000313" key="2">
    <source>
        <dbReference type="EMBL" id="QUX25175.1"/>
    </source>
</evidence>
<dbReference type="PANTHER" id="PTHR46825">
    <property type="entry name" value="D-ALANYL-D-ALANINE-CARBOXYPEPTIDASE/ENDOPEPTIDASE AMPH"/>
    <property type="match status" value="1"/>
</dbReference>
<dbReference type="Pfam" id="PF00144">
    <property type="entry name" value="Beta-lactamase"/>
    <property type="match status" value="1"/>
</dbReference>
<evidence type="ECO:0000313" key="3">
    <source>
        <dbReference type="Proteomes" id="UP000676079"/>
    </source>
</evidence>
<feature type="domain" description="Beta-lactamase-related" evidence="1">
    <location>
        <begin position="16"/>
        <end position="351"/>
    </location>
</feature>
<proteinExistence type="predicted"/>
<organism evidence="2 3">
    <name type="scientific">Nocardiopsis changdeensis</name>
    <dbReference type="NCBI Taxonomy" id="2831969"/>
    <lineage>
        <taxon>Bacteria</taxon>
        <taxon>Bacillati</taxon>
        <taxon>Actinomycetota</taxon>
        <taxon>Actinomycetes</taxon>
        <taxon>Streptosporangiales</taxon>
        <taxon>Nocardiopsidaceae</taxon>
        <taxon>Nocardiopsis</taxon>
    </lineage>
</organism>
<dbReference type="SUPFAM" id="SSF56601">
    <property type="entry name" value="beta-lactamase/transpeptidase-like"/>
    <property type="match status" value="1"/>
</dbReference>
<dbReference type="Gene3D" id="3.40.710.10">
    <property type="entry name" value="DD-peptidase/beta-lactamase superfamily"/>
    <property type="match status" value="1"/>
</dbReference>
<protein>
    <submittedName>
        <fullName evidence="2">Beta-lactamase family protein</fullName>
    </submittedName>
</protein>
<dbReference type="Proteomes" id="UP000676079">
    <property type="component" value="Chromosome"/>
</dbReference>
<reference evidence="2 3" key="1">
    <citation type="submission" date="2021-05" db="EMBL/GenBank/DDBJ databases">
        <title>Direct Submission.</title>
        <authorList>
            <person name="Li K."/>
            <person name="Gao J."/>
        </authorList>
    </citation>
    <scope>NUCLEOTIDE SEQUENCE [LARGE SCALE GENOMIC DNA]</scope>
    <source>
        <strain evidence="2 3">Mg02</strain>
    </source>
</reference>
<dbReference type="InterPro" id="IPR001466">
    <property type="entry name" value="Beta-lactam-related"/>
</dbReference>
<dbReference type="InterPro" id="IPR050491">
    <property type="entry name" value="AmpC-like"/>
</dbReference>
<accession>A0ABX8BSF7</accession>
<dbReference type="PANTHER" id="PTHR46825:SF12">
    <property type="entry name" value="PENICILLIN-BINDING PROTEIN 4"/>
    <property type="match status" value="1"/>
</dbReference>